<accession>A0A367ZSJ2</accession>
<name>A0A367ZSJ2_9BACT</name>
<dbReference type="EMBL" id="QOQW01000003">
    <property type="protein sequence ID" value="RCK81115.1"/>
    <property type="molecule type" value="Genomic_DNA"/>
</dbReference>
<reference evidence="2 3" key="1">
    <citation type="submission" date="2018-05" db="EMBL/GenBank/DDBJ databases">
        <title>A metagenomic window into the 2 km-deep terrestrial subsurface aquifer revealed taxonomically and functionally diverse microbial community comprising novel uncultured bacterial lineages.</title>
        <authorList>
            <person name="Kadnikov V.V."/>
            <person name="Mardanov A.V."/>
            <person name="Beletsky A.V."/>
            <person name="Banks D."/>
            <person name="Pimenov N.V."/>
            <person name="Frank Y.A."/>
            <person name="Karnachuk O.V."/>
            <person name="Ravin N.V."/>
        </authorList>
    </citation>
    <scope>NUCLEOTIDE SEQUENCE [LARGE SCALE GENOMIC DNA]</scope>
    <source>
        <strain evidence="2">BY5</strain>
    </source>
</reference>
<dbReference type="PANTHER" id="PTHR21485:SF6">
    <property type="entry name" value="N-ACYLNEURAMINATE CYTIDYLYLTRANSFERASE-RELATED"/>
    <property type="match status" value="1"/>
</dbReference>
<dbReference type="Gene3D" id="3.90.550.10">
    <property type="entry name" value="Spore Coat Polysaccharide Biosynthesis Protein SpsA, Chain A"/>
    <property type="match status" value="1"/>
</dbReference>
<dbReference type="PANTHER" id="PTHR21485">
    <property type="entry name" value="HAD SUPERFAMILY MEMBERS CMAS AND KDSC"/>
    <property type="match status" value="1"/>
</dbReference>
<dbReference type="SUPFAM" id="SSF53448">
    <property type="entry name" value="Nucleotide-diphospho-sugar transferases"/>
    <property type="match status" value="1"/>
</dbReference>
<gene>
    <name evidence="2" type="ORF">OZSIB_2492</name>
</gene>
<dbReference type="GO" id="GO:0008781">
    <property type="term" value="F:N-acylneuraminate cytidylyltransferase activity"/>
    <property type="evidence" value="ECO:0007669"/>
    <property type="project" value="TreeGrafter"/>
</dbReference>
<keyword evidence="2" id="KW-0548">Nucleotidyltransferase</keyword>
<dbReference type="Proteomes" id="UP000252355">
    <property type="component" value="Unassembled WGS sequence"/>
</dbReference>
<organism evidence="2 3">
    <name type="scientific">Candidatus Ozemobacter sibiricus</name>
    <dbReference type="NCBI Taxonomy" id="2268124"/>
    <lineage>
        <taxon>Bacteria</taxon>
        <taxon>Candidatus Ozemobacteria</taxon>
        <taxon>Candidatus Ozemobacterales</taxon>
        <taxon>Candidatus Ozemobacteraceae</taxon>
        <taxon>Candidatus Ozemobacter</taxon>
    </lineage>
</organism>
<dbReference type="AlphaFoldDB" id="A0A367ZSJ2"/>
<comment type="caution">
    <text evidence="2">The sequence shown here is derived from an EMBL/GenBank/DDBJ whole genome shotgun (WGS) entry which is preliminary data.</text>
</comment>
<dbReference type="Pfam" id="PF02348">
    <property type="entry name" value="CTP_transf_3"/>
    <property type="match status" value="1"/>
</dbReference>
<evidence type="ECO:0000313" key="2">
    <source>
        <dbReference type="EMBL" id="RCK81115.1"/>
    </source>
</evidence>
<proteinExistence type="predicted"/>
<protein>
    <submittedName>
        <fullName evidence="2">N-Acetylneuraminate cytidylyltransferase</fullName>
    </submittedName>
</protein>
<keyword evidence="2" id="KW-0808">Transferase</keyword>
<dbReference type="InterPro" id="IPR029044">
    <property type="entry name" value="Nucleotide-diphossugar_trans"/>
</dbReference>
<evidence type="ECO:0000313" key="3">
    <source>
        <dbReference type="Proteomes" id="UP000252355"/>
    </source>
</evidence>
<sequence length="257" mass="28677">MHGAPRRLAVIPARRGSRRLPDKLLRSLAGRPLIGWVVQATQEAGIFDDILVSTECPHLAEIAQIWGGWVPFLRPAGLAEPDTPLLDVFQHAVAWAMTHRQPQAYSLVALIRPTFPFLRPRHLRAAVRLCEGRRFTSLSSMTPIREPPAWMFRVDALGRAQALDPAGLDRPLTALPQLYRETHAIHLVQPGYLTRTGSLYDHANHGGFLMTAEDSLEIATPDDWALAEWLADRREREGETSPTARAGEADAITRTER</sequence>
<dbReference type="CDD" id="cd02513">
    <property type="entry name" value="CMP-NeuAc_Synthase"/>
    <property type="match status" value="1"/>
</dbReference>
<feature type="compositionally biased region" description="Basic and acidic residues" evidence="1">
    <location>
        <begin position="247"/>
        <end position="257"/>
    </location>
</feature>
<dbReference type="InterPro" id="IPR003329">
    <property type="entry name" value="Cytidylyl_trans"/>
</dbReference>
<evidence type="ECO:0000256" key="1">
    <source>
        <dbReference type="SAM" id="MobiDB-lite"/>
    </source>
</evidence>
<dbReference type="InterPro" id="IPR050793">
    <property type="entry name" value="CMP-NeuNAc_synthase"/>
</dbReference>
<feature type="region of interest" description="Disordered" evidence="1">
    <location>
        <begin position="233"/>
        <end position="257"/>
    </location>
</feature>